<evidence type="ECO:0000256" key="2">
    <source>
        <dbReference type="ARBA" id="ARBA00005993"/>
    </source>
</evidence>
<dbReference type="AlphaFoldDB" id="A0A8R1DYQ9"/>
<dbReference type="SUPFAM" id="SSF48508">
    <property type="entry name" value="Nuclear receptor ligand-binding domain"/>
    <property type="match status" value="1"/>
</dbReference>
<evidence type="ECO:0000256" key="12">
    <source>
        <dbReference type="SAM" id="MobiDB-lite"/>
    </source>
</evidence>
<dbReference type="Proteomes" id="UP000005237">
    <property type="component" value="Unassembled WGS sequence"/>
</dbReference>
<protein>
    <recommendedName>
        <fullName evidence="17">Nuclear receptor domain-containing protein</fullName>
    </recommendedName>
</protein>
<feature type="region of interest" description="Disordered" evidence="12">
    <location>
        <begin position="80"/>
        <end position="124"/>
    </location>
</feature>
<feature type="domain" description="Nuclear receptor" evidence="13">
    <location>
        <begin position="3"/>
        <end position="81"/>
    </location>
</feature>
<evidence type="ECO:0000256" key="10">
    <source>
        <dbReference type="ARBA" id="ARBA00023242"/>
    </source>
</evidence>
<evidence type="ECO:0000256" key="11">
    <source>
        <dbReference type="RuleBase" id="RU004334"/>
    </source>
</evidence>
<keyword evidence="6 11" id="KW-0805">Transcription regulation</keyword>
<sequence>MAPRTCTVCGSPNATNFHFGAQSCKACAAFFRRSVKTGQTYECIGEFTKPCETNHVFRVNCRRCRLLKCYQAGMKEGLVQGRSSASTTTANTPTPSVLKRKSSPEVALDDEPPLPAPYTANNNLYYPPPAPSTSRFSPYSAYTQASDNEWEGFHPTPPKSLKMAEDLMEMEELEHFIKVPAVQRNTIADEDRFYALAALYMEQVVHLNMRRKLTYTNNQMSTMFDGWCVCPFNLSDLMPFDIRSYRHRNRNDHTMVLDYINQFPDFEKLNKSEKTVLFQTAAAVDTLVSPAYYSHVVFPNDPIHVTFKGEYIRMDPLPTGELDAEAGDFTPEDLSRNRTLTAMMCRKWLHVSVPLRNLNMSLVEFALFKALTIWHYNYYKLQDNGRQISARQRDEIFRTLLAICADEGHVDPLLRVSELVLAVGIVMAEVHEMVTSFIEIMVFDDVDDPILREMLKFQY</sequence>
<dbReference type="InterPro" id="IPR049636">
    <property type="entry name" value="HNF4-like_DBD"/>
</dbReference>
<dbReference type="Gene3D" id="3.30.50.10">
    <property type="entry name" value="Erythroid Transcription Factor GATA-1, subunit A"/>
    <property type="match status" value="1"/>
</dbReference>
<comment type="subcellular location">
    <subcellularLocation>
        <location evidence="1 11">Nucleus</location>
    </subcellularLocation>
</comment>
<evidence type="ECO:0000256" key="7">
    <source>
        <dbReference type="ARBA" id="ARBA00023125"/>
    </source>
</evidence>
<dbReference type="OMA" id="MIRRQWK"/>
<dbReference type="SMART" id="SM00430">
    <property type="entry name" value="HOLI"/>
    <property type="match status" value="1"/>
</dbReference>
<accession>A0A8R1DYQ9</accession>
<comment type="similarity">
    <text evidence="2 11">Belongs to the nuclear hormone receptor family.</text>
</comment>
<keyword evidence="8 11" id="KW-0804">Transcription</keyword>
<dbReference type="PROSITE" id="PS51843">
    <property type="entry name" value="NR_LBD"/>
    <property type="match status" value="1"/>
</dbReference>
<keyword evidence="10 11" id="KW-0539">Nucleus</keyword>
<reference evidence="15" key="2">
    <citation type="submission" date="2022-06" db="UniProtKB">
        <authorList>
            <consortium name="EnsemblMetazoa"/>
        </authorList>
    </citation>
    <scope>IDENTIFICATION</scope>
    <source>
        <strain evidence="15">DF5081</strain>
    </source>
</reference>
<dbReference type="PROSITE" id="PS51030">
    <property type="entry name" value="NUCLEAR_REC_DBD_2"/>
    <property type="match status" value="1"/>
</dbReference>
<keyword evidence="9 11" id="KW-0675">Receptor</keyword>
<dbReference type="SMART" id="SM00399">
    <property type="entry name" value="ZnF_C4"/>
    <property type="match status" value="1"/>
</dbReference>
<evidence type="ECO:0000256" key="1">
    <source>
        <dbReference type="ARBA" id="ARBA00004123"/>
    </source>
</evidence>
<evidence type="ECO:0000259" key="13">
    <source>
        <dbReference type="PROSITE" id="PS51030"/>
    </source>
</evidence>
<feature type="domain" description="NR LBD" evidence="14">
    <location>
        <begin position="188"/>
        <end position="459"/>
    </location>
</feature>
<dbReference type="EnsemblMetazoa" id="CJA15660a.1">
    <property type="protein sequence ID" value="CJA15660a.1"/>
    <property type="gene ID" value="WBGene00134864"/>
</dbReference>
<dbReference type="GO" id="GO:0005634">
    <property type="term" value="C:nucleus"/>
    <property type="evidence" value="ECO:0007669"/>
    <property type="project" value="UniProtKB-SubCell"/>
</dbReference>
<evidence type="ECO:0000313" key="15">
    <source>
        <dbReference type="EnsemblMetazoa" id="CJA15660a.1"/>
    </source>
</evidence>
<name>A0A8R1DYQ9_CAEJA</name>
<dbReference type="PROSITE" id="PS00031">
    <property type="entry name" value="NUCLEAR_REC_DBD_1"/>
    <property type="match status" value="1"/>
</dbReference>
<evidence type="ECO:0000256" key="3">
    <source>
        <dbReference type="ARBA" id="ARBA00022723"/>
    </source>
</evidence>
<evidence type="ECO:0008006" key="17">
    <source>
        <dbReference type="Google" id="ProtNLM"/>
    </source>
</evidence>
<dbReference type="CDD" id="cd06960">
    <property type="entry name" value="NR_DBD_HNF4A"/>
    <property type="match status" value="1"/>
</dbReference>
<dbReference type="PANTHER" id="PTHR46397:SF3">
    <property type="entry name" value="NR LBD DOMAIN-CONTAINING PROTEIN-RELATED"/>
    <property type="match status" value="1"/>
</dbReference>
<proteinExistence type="inferred from homology"/>
<dbReference type="PROSITE" id="PS51257">
    <property type="entry name" value="PROKAR_LIPOPROTEIN"/>
    <property type="match status" value="1"/>
</dbReference>
<dbReference type="PANTHER" id="PTHR46397">
    <property type="entry name" value="NUCLEAR HORMONE RECEPTOR FAMILY-RELATED"/>
    <property type="match status" value="1"/>
</dbReference>
<dbReference type="GO" id="GO:0008270">
    <property type="term" value="F:zinc ion binding"/>
    <property type="evidence" value="ECO:0007669"/>
    <property type="project" value="UniProtKB-KW"/>
</dbReference>
<evidence type="ECO:0000313" key="16">
    <source>
        <dbReference type="Proteomes" id="UP000005237"/>
    </source>
</evidence>
<dbReference type="InterPro" id="IPR013088">
    <property type="entry name" value="Znf_NHR/GATA"/>
</dbReference>
<keyword evidence="5 11" id="KW-0862">Zinc</keyword>
<feature type="compositionally biased region" description="Low complexity" evidence="12">
    <location>
        <begin position="83"/>
        <end position="96"/>
    </location>
</feature>
<dbReference type="GO" id="GO:0003700">
    <property type="term" value="F:DNA-binding transcription factor activity"/>
    <property type="evidence" value="ECO:0007669"/>
    <property type="project" value="InterPro"/>
</dbReference>
<dbReference type="PRINTS" id="PR00047">
    <property type="entry name" value="STROIDFINGER"/>
</dbReference>
<evidence type="ECO:0000256" key="4">
    <source>
        <dbReference type="ARBA" id="ARBA00022771"/>
    </source>
</evidence>
<evidence type="ECO:0000256" key="8">
    <source>
        <dbReference type="ARBA" id="ARBA00023163"/>
    </source>
</evidence>
<dbReference type="Gene3D" id="1.10.565.10">
    <property type="entry name" value="Retinoid X Receptor"/>
    <property type="match status" value="1"/>
</dbReference>
<evidence type="ECO:0000256" key="5">
    <source>
        <dbReference type="ARBA" id="ARBA00022833"/>
    </source>
</evidence>
<dbReference type="InterPro" id="IPR001628">
    <property type="entry name" value="Znf_hrmn_rcpt"/>
</dbReference>
<dbReference type="GO" id="GO:0000978">
    <property type="term" value="F:RNA polymerase II cis-regulatory region sequence-specific DNA binding"/>
    <property type="evidence" value="ECO:0007669"/>
    <property type="project" value="InterPro"/>
</dbReference>
<dbReference type="Pfam" id="PF00104">
    <property type="entry name" value="Hormone_recep"/>
    <property type="match status" value="1"/>
</dbReference>
<evidence type="ECO:0000256" key="9">
    <source>
        <dbReference type="ARBA" id="ARBA00023170"/>
    </source>
</evidence>
<dbReference type="SUPFAM" id="SSF57716">
    <property type="entry name" value="Glucocorticoid receptor-like (DNA-binding domain)"/>
    <property type="match status" value="1"/>
</dbReference>
<evidence type="ECO:0000259" key="14">
    <source>
        <dbReference type="PROSITE" id="PS51843"/>
    </source>
</evidence>
<dbReference type="Pfam" id="PF00105">
    <property type="entry name" value="zf-C4"/>
    <property type="match status" value="1"/>
</dbReference>
<reference evidence="16" key="1">
    <citation type="submission" date="2010-08" db="EMBL/GenBank/DDBJ databases">
        <authorList>
            <consortium name="Caenorhabditis japonica Sequencing Consortium"/>
            <person name="Wilson R.K."/>
        </authorList>
    </citation>
    <scope>NUCLEOTIDE SEQUENCE [LARGE SCALE GENOMIC DNA]</scope>
    <source>
        <strain evidence="16">DF5081</strain>
    </source>
</reference>
<organism evidence="15 16">
    <name type="scientific">Caenorhabditis japonica</name>
    <dbReference type="NCBI Taxonomy" id="281687"/>
    <lineage>
        <taxon>Eukaryota</taxon>
        <taxon>Metazoa</taxon>
        <taxon>Ecdysozoa</taxon>
        <taxon>Nematoda</taxon>
        <taxon>Chromadorea</taxon>
        <taxon>Rhabditida</taxon>
        <taxon>Rhabditina</taxon>
        <taxon>Rhabditomorpha</taxon>
        <taxon>Rhabditoidea</taxon>
        <taxon>Rhabditidae</taxon>
        <taxon>Peloderinae</taxon>
        <taxon>Caenorhabditis</taxon>
    </lineage>
</organism>
<keyword evidence="4 11" id="KW-0863">Zinc-finger</keyword>
<keyword evidence="16" id="KW-1185">Reference proteome</keyword>
<keyword evidence="3 11" id="KW-0479">Metal-binding</keyword>
<keyword evidence="7 11" id="KW-0238">DNA-binding</keyword>
<evidence type="ECO:0000256" key="6">
    <source>
        <dbReference type="ARBA" id="ARBA00023015"/>
    </source>
</evidence>
<dbReference type="InterPro" id="IPR035500">
    <property type="entry name" value="NHR-like_dom_sf"/>
</dbReference>
<dbReference type="InterPro" id="IPR000536">
    <property type="entry name" value="Nucl_hrmn_rcpt_lig-bd"/>
</dbReference>